<dbReference type="Pfam" id="PF00005">
    <property type="entry name" value="ABC_tran"/>
    <property type="match status" value="1"/>
</dbReference>
<dbReference type="EMBL" id="BSTX01000002">
    <property type="protein sequence ID" value="GLZ78720.1"/>
    <property type="molecule type" value="Genomic_DNA"/>
</dbReference>
<evidence type="ECO:0000313" key="4">
    <source>
        <dbReference type="EMBL" id="GLZ78720.1"/>
    </source>
</evidence>
<keyword evidence="2 4" id="KW-0067">ATP-binding</keyword>
<reference evidence="4" key="1">
    <citation type="submission" date="2023-03" db="EMBL/GenBank/DDBJ databases">
        <title>Actinorhabdospora filicis NBRC 111898.</title>
        <authorList>
            <person name="Ichikawa N."/>
            <person name="Sato H."/>
            <person name="Tonouchi N."/>
        </authorList>
    </citation>
    <scope>NUCLEOTIDE SEQUENCE</scope>
    <source>
        <strain evidence="4">NBRC 111898</strain>
    </source>
</reference>
<dbReference type="CDD" id="cd03230">
    <property type="entry name" value="ABC_DR_subfamily_A"/>
    <property type="match status" value="1"/>
</dbReference>
<dbReference type="SUPFAM" id="SSF52540">
    <property type="entry name" value="P-loop containing nucleoside triphosphate hydrolases"/>
    <property type="match status" value="1"/>
</dbReference>
<dbReference type="GO" id="GO:0016887">
    <property type="term" value="F:ATP hydrolysis activity"/>
    <property type="evidence" value="ECO:0007669"/>
    <property type="project" value="InterPro"/>
</dbReference>
<proteinExistence type="predicted"/>
<dbReference type="InterPro" id="IPR003439">
    <property type="entry name" value="ABC_transporter-like_ATP-bd"/>
</dbReference>
<dbReference type="InterPro" id="IPR017871">
    <property type="entry name" value="ABC_transporter-like_CS"/>
</dbReference>
<keyword evidence="5" id="KW-1185">Reference proteome</keyword>
<dbReference type="Proteomes" id="UP001165079">
    <property type="component" value="Unassembled WGS sequence"/>
</dbReference>
<dbReference type="PANTHER" id="PTHR43158">
    <property type="entry name" value="SKFA PEPTIDE EXPORT ATP-BINDING PROTEIN SKFE"/>
    <property type="match status" value="1"/>
</dbReference>
<evidence type="ECO:0000259" key="3">
    <source>
        <dbReference type="PROSITE" id="PS50893"/>
    </source>
</evidence>
<evidence type="ECO:0000256" key="2">
    <source>
        <dbReference type="ARBA" id="ARBA00022840"/>
    </source>
</evidence>
<organism evidence="4 5">
    <name type="scientific">Actinorhabdospora filicis</name>
    <dbReference type="NCBI Taxonomy" id="1785913"/>
    <lineage>
        <taxon>Bacteria</taxon>
        <taxon>Bacillati</taxon>
        <taxon>Actinomycetota</taxon>
        <taxon>Actinomycetes</taxon>
        <taxon>Micromonosporales</taxon>
        <taxon>Micromonosporaceae</taxon>
        <taxon>Actinorhabdospora</taxon>
    </lineage>
</organism>
<keyword evidence="1" id="KW-0547">Nucleotide-binding</keyword>
<dbReference type="PROSITE" id="PS50893">
    <property type="entry name" value="ABC_TRANSPORTER_2"/>
    <property type="match status" value="1"/>
</dbReference>
<comment type="caution">
    <text evidence="4">The sequence shown here is derived from an EMBL/GenBank/DDBJ whole genome shotgun (WGS) entry which is preliminary data.</text>
</comment>
<dbReference type="PANTHER" id="PTHR43158:SF2">
    <property type="entry name" value="SKFA PEPTIDE EXPORT ATP-BINDING PROTEIN SKFE"/>
    <property type="match status" value="1"/>
</dbReference>
<dbReference type="AlphaFoldDB" id="A0A9W6SMP5"/>
<feature type="domain" description="ABC transporter" evidence="3">
    <location>
        <begin position="16"/>
        <end position="240"/>
    </location>
</feature>
<dbReference type="SMART" id="SM00382">
    <property type="entry name" value="AAA"/>
    <property type="match status" value="1"/>
</dbReference>
<gene>
    <name evidence="4" type="ORF">Afil01_35270</name>
</gene>
<name>A0A9W6SMP5_9ACTN</name>
<dbReference type="Gene3D" id="3.40.50.300">
    <property type="entry name" value="P-loop containing nucleotide triphosphate hydrolases"/>
    <property type="match status" value="1"/>
</dbReference>
<evidence type="ECO:0000313" key="5">
    <source>
        <dbReference type="Proteomes" id="UP001165079"/>
    </source>
</evidence>
<protein>
    <submittedName>
        <fullName evidence="4">ABC transporter ATP-binding protein</fullName>
    </submittedName>
</protein>
<dbReference type="RefSeq" id="WP_285663866.1">
    <property type="nucleotide sequence ID" value="NZ_BSTX01000002.1"/>
</dbReference>
<dbReference type="PROSITE" id="PS00211">
    <property type="entry name" value="ABC_TRANSPORTER_1"/>
    <property type="match status" value="1"/>
</dbReference>
<evidence type="ECO:0000256" key="1">
    <source>
        <dbReference type="ARBA" id="ARBA00022741"/>
    </source>
</evidence>
<dbReference type="InterPro" id="IPR027417">
    <property type="entry name" value="P-loop_NTPase"/>
</dbReference>
<dbReference type="GO" id="GO:0005524">
    <property type="term" value="F:ATP binding"/>
    <property type="evidence" value="ECO:0007669"/>
    <property type="project" value="UniProtKB-KW"/>
</dbReference>
<dbReference type="InterPro" id="IPR003593">
    <property type="entry name" value="AAA+_ATPase"/>
</dbReference>
<accession>A0A9W6SMP5</accession>
<sequence length="295" mass="31283">MTPTEESEKHVDELALETRDLGKRYRRTWGLRGCDLRLPAGRVAALVGPNGAGKSTLMALAAGLIPATEGRIEVLGRVPDGTGCPRGVSFLGQDKPLYKGFTVAETLRMGRGLNPDWDGEYATRLIEEGAIPLTAKVGTLSGGQRTRVAIALALGRRPRLLLLDEPLADLDPLARDEVMKTLMASVADTGTTVLLSSHILADLEDTCDHLVLVAGGRVALSGDVEDLLAAHHVLIGAGDPPLEGVVESRTTGRQSTVLVRAPGAVAPPGWRRETPTLEELVLSHLRVQAAQRSAA</sequence>